<dbReference type="EMBL" id="LJGV01000022">
    <property type="protein sequence ID" value="OEU99652.1"/>
    <property type="molecule type" value="Genomic_DNA"/>
</dbReference>
<dbReference type="AlphaFoldDB" id="A0A1E7K6T6"/>
<organism evidence="1 2">
    <name type="scientific">Streptomyces qinglanensis</name>
    <dbReference type="NCBI Taxonomy" id="943816"/>
    <lineage>
        <taxon>Bacteria</taxon>
        <taxon>Bacillati</taxon>
        <taxon>Actinomycetota</taxon>
        <taxon>Actinomycetes</taxon>
        <taxon>Kitasatosporales</taxon>
        <taxon>Streptomycetaceae</taxon>
        <taxon>Streptomyces</taxon>
    </lineage>
</organism>
<dbReference type="Proteomes" id="UP000175829">
    <property type="component" value="Unassembled WGS sequence"/>
</dbReference>
<name>A0A1E7K6T6_9ACTN</name>
<protein>
    <submittedName>
        <fullName evidence="1">Uncharacterized protein</fullName>
    </submittedName>
</protein>
<proteinExistence type="predicted"/>
<evidence type="ECO:0000313" key="1">
    <source>
        <dbReference type="EMBL" id="OEU99652.1"/>
    </source>
</evidence>
<evidence type="ECO:0000313" key="2">
    <source>
        <dbReference type="Proteomes" id="UP000175829"/>
    </source>
</evidence>
<gene>
    <name evidence="1" type="ORF">AN217_19620</name>
</gene>
<sequence>MYAHFDAVAFAFGHAAEHGHDQVVGFVVAVDGTADFGHPERYLVVHEEGEGVTELVAVEGALRLTDDHRVESTVAVGECGQEGLGAGTPFPRKGAGFSDVEVVGHDRASGRREEGFSPTALP</sequence>
<comment type="caution">
    <text evidence="1">The sequence shown here is derived from an EMBL/GenBank/DDBJ whole genome shotgun (WGS) entry which is preliminary data.</text>
</comment>
<accession>A0A1E7K6T6</accession>
<reference evidence="1 2" key="1">
    <citation type="journal article" date="2016" name="Front. Microbiol.">
        <title>Comparative Genomics Analysis of Streptomyces Species Reveals Their Adaptation to the Marine Environment and Their Diversity at the Genomic Level.</title>
        <authorList>
            <person name="Tian X."/>
            <person name="Zhang Z."/>
            <person name="Yang T."/>
            <person name="Chen M."/>
            <person name="Li J."/>
            <person name="Chen F."/>
            <person name="Yang J."/>
            <person name="Li W."/>
            <person name="Zhang B."/>
            <person name="Zhang Z."/>
            <person name="Wu J."/>
            <person name="Zhang C."/>
            <person name="Long L."/>
            <person name="Xiao J."/>
        </authorList>
    </citation>
    <scope>NUCLEOTIDE SEQUENCE [LARGE SCALE GENOMIC DNA]</scope>
    <source>
        <strain evidence="1 2">SCSIO M10379</strain>
    </source>
</reference>